<geneLocation type="plasmid" evidence="1 2">
    <name>p1</name>
</geneLocation>
<name>A0A9W4CZP0_9CYAN</name>
<keyword evidence="1" id="KW-0614">Plasmid</keyword>
<proteinExistence type="predicted"/>
<dbReference type="Proteomes" id="UP001153719">
    <property type="component" value="Plasmid p1"/>
</dbReference>
<reference evidence="1" key="1">
    <citation type="submission" date="2020-09" db="EMBL/GenBank/DDBJ databases">
        <authorList>
            <person name="Blom J."/>
        </authorList>
    </citation>
    <scope>NUCLEOTIDE SEQUENCE</scope>
    <source>
        <strain evidence="1">No.713</strain>
        <plasmid evidence="1">p1</plasmid>
    </source>
</reference>
<protein>
    <submittedName>
        <fullName evidence="1">Uncharacterized protein</fullName>
    </submittedName>
</protein>
<evidence type="ECO:0000313" key="2">
    <source>
        <dbReference type="Proteomes" id="UP001153719"/>
    </source>
</evidence>
<dbReference type="AlphaFoldDB" id="A0A9W4CZP0"/>
<sequence>MKFILSGIRKLILRLEEVTPHYYDALAMQMLGGL</sequence>
<gene>
    <name evidence="1" type="ORF">NO713_05735</name>
</gene>
<organism evidence="1 2">
    <name type="scientific">Planktothrix pseudagardhii</name>
    <dbReference type="NCBI Taxonomy" id="132604"/>
    <lineage>
        <taxon>Bacteria</taxon>
        <taxon>Bacillati</taxon>
        <taxon>Cyanobacteriota</taxon>
        <taxon>Cyanophyceae</taxon>
        <taxon>Oscillatoriophycideae</taxon>
        <taxon>Oscillatoriales</taxon>
        <taxon>Microcoleaceae</taxon>
        <taxon>Planktothrix</taxon>
    </lineage>
</organism>
<dbReference type="KEGG" id="ppsu:NO713_05735"/>
<keyword evidence="2" id="KW-1185">Reference proteome</keyword>
<evidence type="ECO:0000313" key="1">
    <source>
        <dbReference type="EMBL" id="CAD5988555.1"/>
    </source>
</evidence>
<accession>A0A9W4CZP0</accession>
<dbReference type="EMBL" id="LR882968">
    <property type="protein sequence ID" value="CAD5988555.1"/>
    <property type="molecule type" value="Genomic_DNA"/>
</dbReference>